<evidence type="ECO:0000256" key="1">
    <source>
        <dbReference type="ARBA" id="ARBA00007357"/>
    </source>
</evidence>
<dbReference type="RefSeq" id="XP_028518921.1">
    <property type="nucleotide sequence ID" value="XM_028663120.1"/>
</dbReference>
<dbReference type="PANTHER" id="PTHR11733:SF167">
    <property type="entry name" value="FI17812P1-RELATED"/>
    <property type="match status" value="1"/>
</dbReference>
<sequence length="131" mass="14768">MAEGTMKEAFDKCYIFLSQIHGRQTLDENIADNGGIRIAYEAYCTSLKFDGPDQSLPGINLTQKQLFFLSFGQLWCKHKPRASAINSLHTDVHSPAKARVNVVLQNMKEFAETFNCPKGSPMNPEKKCVIW</sequence>
<comment type="similarity">
    <text evidence="1">Belongs to the peptidase M13 family.</text>
</comment>
<dbReference type="AlphaFoldDB" id="A0A913YXV4"/>
<dbReference type="InterPro" id="IPR024079">
    <property type="entry name" value="MetalloPept_cat_dom_sf"/>
</dbReference>
<dbReference type="GeneID" id="114576456"/>
<dbReference type="Gene3D" id="3.40.390.10">
    <property type="entry name" value="Collagenase (Catalytic Domain)"/>
    <property type="match status" value="1"/>
</dbReference>
<keyword evidence="4" id="KW-1185">Reference proteome</keyword>
<dbReference type="GO" id="GO:0016485">
    <property type="term" value="P:protein processing"/>
    <property type="evidence" value="ECO:0007669"/>
    <property type="project" value="TreeGrafter"/>
</dbReference>
<dbReference type="PROSITE" id="PS51885">
    <property type="entry name" value="NEPRILYSIN"/>
    <property type="match status" value="1"/>
</dbReference>
<reference evidence="3" key="1">
    <citation type="submission" date="2022-11" db="UniProtKB">
        <authorList>
            <consortium name="EnsemblMetazoa"/>
        </authorList>
    </citation>
    <scope>IDENTIFICATION</scope>
</reference>
<dbReference type="OMA" id="LFCEDIT"/>
<dbReference type="SUPFAM" id="SSF55486">
    <property type="entry name" value="Metalloproteases ('zincins'), catalytic domain"/>
    <property type="match status" value="1"/>
</dbReference>
<dbReference type="GO" id="GO:0005886">
    <property type="term" value="C:plasma membrane"/>
    <property type="evidence" value="ECO:0007669"/>
    <property type="project" value="TreeGrafter"/>
</dbReference>
<dbReference type="OrthoDB" id="5983345at2759"/>
<dbReference type="KEGG" id="epa:114576456"/>
<dbReference type="Pfam" id="PF01431">
    <property type="entry name" value="Peptidase_M13"/>
    <property type="match status" value="1"/>
</dbReference>
<accession>A0A913YXV4</accession>
<dbReference type="PANTHER" id="PTHR11733">
    <property type="entry name" value="ZINC METALLOPROTEASE FAMILY M13 NEPRILYSIN-RELATED"/>
    <property type="match status" value="1"/>
</dbReference>
<organism evidence="3 4">
    <name type="scientific">Exaiptasia diaphana</name>
    <name type="common">Tropical sea anemone</name>
    <name type="synonym">Aiptasia pulchella</name>
    <dbReference type="NCBI Taxonomy" id="2652724"/>
    <lineage>
        <taxon>Eukaryota</taxon>
        <taxon>Metazoa</taxon>
        <taxon>Cnidaria</taxon>
        <taxon>Anthozoa</taxon>
        <taxon>Hexacorallia</taxon>
        <taxon>Actiniaria</taxon>
        <taxon>Aiptasiidae</taxon>
        <taxon>Exaiptasia</taxon>
    </lineage>
</organism>
<feature type="domain" description="Peptidase M13 C-terminal" evidence="2">
    <location>
        <begin position="18"/>
        <end position="129"/>
    </location>
</feature>
<dbReference type="EnsemblMetazoa" id="XM_028663120.1">
    <property type="protein sequence ID" value="XP_028518921.1"/>
    <property type="gene ID" value="LOC114576456"/>
</dbReference>
<dbReference type="InterPro" id="IPR018497">
    <property type="entry name" value="Peptidase_M13_C"/>
</dbReference>
<evidence type="ECO:0000313" key="3">
    <source>
        <dbReference type="EnsemblMetazoa" id="XP_028518921.1"/>
    </source>
</evidence>
<dbReference type="GO" id="GO:0004222">
    <property type="term" value="F:metalloendopeptidase activity"/>
    <property type="evidence" value="ECO:0007669"/>
    <property type="project" value="InterPro"/>
</dbReference>
<name>A0A913YXV4_EXADI</name>
<evidence type="ECO:0000259" key="2">
    <source>
        <dbReference type="Pfam" id="PF01431"/>
    </source>
</evidence>
<proteinExistence type="inferred from homology"/>
<dbReference type="Proteomes" id="UP000887567">
    <property type="component" value="Unplaced"/>
</dbReference>
<protein>
    <recommendedName>
        <fullName evidence="2">Peptidase M13 C-terminal domain-containing protein</fullName>
    </recommendedName>
</protein>
<evidence type="ECO:0000313" key="4">
    <source>
        <dbReference type="Proteomes" id="UP000887567"/>
    </source>
</evidence>
<dbReference type="InterPro" id="IPR000718">
    <property type="entry name" value="Peptidase_M13"/>
</dbReference>